<dbReference type="PROSITE" id="PS50088">
    <property type="entry name" value="ANK_REPEAT"/>
    <property type="match status" value="1"/>
</dbReference>
<reference evidence="2" key="1">
    <citation type="submission" date="2016-10" db="EMBL/GenBank/DDBJ databases">
        <authorList>
            <person name="de Groot N.N."/>
        </authorList>
    </citation>
    <scope>NUCLEOTIDE SEQUENCE</scope>
</reference>
<protein>
    <submittedName>
        <fullName evidence="2">Uncharacterized protein</fullName>
    </submittedName>
</protein>
<dbReference type="Gene3D" id="1.25.40.20">
    <property type="entry name" value="Ankyrin repeat-containing domain"/>
    <property type="match status" value="1"/>
</dbReference>
<accession>A0A1W1E8C6</accession>
<organism evidence="2">
    <name type="scientific">hydrothermal vent metagenome</name>
    <dbReference type="NCBI Taxonomy" id="652676"/>
    <lineage>
        <taxon>unclassified sequences</taxon>
        <taxon>metagenomes</taxon>
        <taxon>ecological metagenomes</taxon>
    </lineage>
</organism>
<evidence type="ECO:0000313" key="2">
    <source>
        <dbReference type="EMBL" id="SFV90111.1"/>
    </source>
</evidence>
<sequence length="368" mass="42346">MISIQTKILPALILFLFVFSGCVRVNVKNVNEHGQVTSDMNYYPLSKQKDFRRWDGITPLHIAAAYGEHSKISTLLQNGANPFAAAINPSNNAKITPLRMAYAVKDAEGVYLLVRYMLKNYKSYYEKHPKELEDTAASLWKFRPFAALELLAKYRYTKLLDTMLLILYKKYKDPVEPARAMALKGYTHVLKKYWSICPKCVSKAFDMEINDIRQNWSLSNEVAKHIRALKYYKPYIPANKFKEAIQLKEKYNSEIEKASQKFRHMLADAFRSNGNSDRGIQITYQGYNKSNGTYIYDLKYNSSYDGRIVYYPNNGGYTIMSVGIEHGQSVNGYFADGRLYTPQCGHTNADNINDAIKKAVNCIYKNRY</sequence>
<dbReference type="InterPro" id="IPR002110">
    <property type="entry name" value="Ankyrin_rpt"/>
</dbReference>
<dbReference type="InterPro" id="IPR036770">
    <property type="entry name" value="Ankyrin_rpt-contain_sf"/>
</dbReference>
<dbReference type="PROSITE" id="PS51257">
    <property type="entry name" value="PROKAR_LIPOPROTEIN"/>
    <property type="match status" value="1"/>
</dbReference>
<dbReference type="Pfam" id="PF00023">
    <property type="entry name" value="Ank"/>
    <property type="match status" value="1"/>
</dbReference>
<proteinExistence type="predicted"/>
<dbReference type="PROSITE" id="PS50297">
    <property type="entry name" value="ANK_REP_REGION"/>
    <property type="match status" value="1"/>
</dbReference>
<name>A0A1W1E8C6_9ZZZZ</name>
<dbReference type="SUPFAM" id="SSF48403">
    <property type="entry name" value="Ankyrin repeat"/>
    <property type="match status" value="1"/>
</dbReference>
<evidence type="ECO:0000256" key="1">
    <source>
        <dbReference type="SAM" id="Coils"/>
    </source>
</evidence>
<dbReference type="SMART" id="SM00248">
    <property type="entry name" value="ANK"/>
    <property type="match status" value="1"/>
</dbReference>
<gene>
    <name evidence="2" type="ORF">MNB_SV-4-1226</name>
</gene>
<dbReference type="AlphaFoldDB" id="A0A1W1E8C6"/>
<feature type="coiled-coil region" evidence="1">
    <location>
        <begin position="241"/>
        <end position="268"/>
    </location>
</feature>
<keyword evidence="1" id="KW-0175">Coiled coil</keyword>
<dbReference type="EMBL" id="FPIB01000010">
    <property type="protein sequence ID" value="SFV90111.1"/>
    <property type="molecule type" value="Genomic_DNA"/>
</dbReference>